<dbReference type="EMBL" id="JACAZI010000002">
    <property type="protein sequence ID" value="KAF7368815.1"/>
    <property type="molecule type" value="Genomic_DNA"/>
</dbReference>
<dbReference type="SUPFAM" id="SSF81383">
    <property type="entry name" value="F-box domain"/>
    <property type="match status" value="1"/>
</dbReference>
<comment type="caution">
    <text evidence="2">The sequence shown here is derived from an EMBL/GenBank/DDBJ whole genome shotgun (WGS) entry which is preliminary data.</text>
</comment>
<dbReference type="AlphaFoldDB" id="A0A8H7DBY8"/>
<accession>A0A8H7DBY8</accession>
<dbReference type="InterPro" id="IPR036047">
    <property type="entry name" value="F-box-like_dom_sf"/>
</dbReference>
<evidence type="ECO:0000313" key="2">
    <source>
        <dbReference type="EMBL" id="KAF7368815.1"/>
    </source>
</evidence>
<gene>
    <name evidence="2" type="ORF">MVEN_00206700</name>
</gene>
<dbReference type="PROSITE" id="PS50181">
    <property type="entry name" value="FBOX"/>
    <property type="match status" value="1"/>
</dbReference>
<keyword evidence="3" id="KW-1185">Reference proteome</keyword>
<dbReference type="Pfam" id="PF00646">
    <property type="entry name" value="F-box"/>
    <property type="match status" value="1"/>
</dbReference>
<protein>
    <recommendedName>
        <fullName evidence="1">F-box domain-containing protein</fullName>
    </recommendedName>
</protein>
<evidence type="ECO:0000259" key="1">
    <source>
        <dbReference type="PROSITE" id="PS50181"/>
    </source>
</evidence>
<dbReference type="InterPro" id="IPR001810">
    <property type="entry name" value="F-box_dom"/>
</dbReference>
<reference evidence="2" key="1">
    <citation type="submission" date="2020-05" db="EMBL/GenBank/DDBJ databases">
        <title>Mycena genomes resolve the evolution of fungal bioluminescence.</title>
        <authorList>
            <person name="Tsai I.J."/>
        </authorList>
    </citation>
    <scope>NUCLEOTIDE SEQUENCE</scope>
    <source>
        <strain evidence="2">CCC161011</strain>
    </source>
</reference>
<evidence type="ECO:0000313" key="3">
    <source>
        <dbReference type="Proteomes" id="UP000620124"/>
    </source>
</evidence>
<feature type="domain" description="F-box" evidence="1">
    <location>
        <begin position="3"/>
        <end position="39"/>
    </location>
</feature>
<name>A0A8H7DBY8_9AGAR</name>
<dbReference type="OrthoDB" id="2833533at2759"/>
<sequence length="405" mass="44968">MNATKLSTLPTELIHTVSGHLELKDLLALCRTSHQIHAISLGWIYRAITLQNSVQMLEFCKTIISRPEAAGSVRKLVVTGNCYPKCGLKSFYSIFGSAIMTMKNLRFLDLRNPTITSLSLLPGADDPHSNYEISTTQPIRMPKLEVFHGPALVACSVVPGSRVSRIAIPWDARPVIEFSTAFATLTTSKVDITDFACTIWAWDPALLAAIATYMPRIERLQIMNMEFLSGSSSTLPKEVSNTVHYLCPRAGSLVARISFLAFDNTLRSLSRLSGLMISDMPGNHGIDQQLDLEFETVQRWAEISPVLARVTSSATMWIRLPGNLWFPGDPMQISPQTTQCLKWFIRKVLTWPDPPAAYDVMADLAGGREEMAVLRSAMERYGFVPDFDISHKENGIPFVAFPSNS</sequence>
<proteinExistence type="predicted"/>
<organism evidence="2 3">
    <name type="scientific">Mycena venus</name>
    <dbReference type="NCBI Taxonomy" id="2733690"/>
    <lineage>
        <taxon>Eukaryota</taxon>
        <taxon>Fungi</taxon>
        <taxon>Dikarya</taxon>
        <taxon>Basidiomycota</taxon>
        <taxon>Agaricomycotina</taxon>
        <taxon>Agaricomycetes</taxon>
        <taxon>Agaricomycetidae</taxon>
        <taxon>Agaricales</taxon>
        <taxon>Marasmiineae</taxon>
        <taxon>Mycenaceae</taxon>
        <taxon>Mycena</taxon>
    </lineage>
</organism>
<dbReference type="Proteomes" id="UP000620124">
    <property type="component" value="Unassembled WGS sequence"/>
</dbReference>